<dbReference type="STRING" id="416944.SAMN05421548_110161"/>
<dbReference type="PROSITE" id="PS50977">
    <property type="entry name" value="HTH_TETR_2"/>
    <property type="match status" value="1"/>
</dbReference>
<dbReference type="PANTHER" id="PTHR30055">
    <property type="entry name" value="HTH-TYPE TRANSCRIPTIONAL REGULATOR RUTR"/>
    <property type="match status" value="1"/>
</dbReference>
<accession>A0A1G6PIU2</accession>
<evidence type="ECO:0000313" key="4">
    <source>
        <dbReference type="EMBL" id="SDC79969.1"/>
    </source>
</evidence>
<feature type="DNA-binding region" description="H-T-H motif" evidence="2">
    <location>
        <begin position="38"/>
        <end position="57"/>
    </location>
</feature>
<keyword evidence="5" id="KW-1185">Reference proteome</keyword>
<dbReference type="GO" id="GO:0003700">
    <property type="term" value="F:DNA-binding transcription factor activity"/>
    <property type="evidence" value="ECO:0007669"/>
    <property type="project" value="TreeGrafter"/>
</dbReference>
<dbReference type="Pfam" id="PF00440">
    <property type="entry name" value="TetR_N"/>
    <property type="match status" value="1"/>
</dbReference>
<name>A0A1G6PIU2_9BURK</name>
<feature type="domain" description="HTH tetR-type" evidence="3">
    <location>
        <begin position="15"/>
        <end position="75"/>
    </location>
</feature>
<organism evidence="4 5">
    <name type="scientific">Paraburkholderia lycopersici</name>
    <dbReference type="NCBI Taxonomy" id="416944"/>
    <lineage>
        <taxon>Bacteria</taxon>
        <taxon>Pseudomonadati</taxon>
        <taxon>Pseudomonadota</taxon>
        <taxon>Betaproteobacteria</taxon>
        <taxon>Burkholderiales</taxon>
        <taxon>Burkholderiaceae</taxon>
        <taxon>Paraburkholderia</taxon>
    </lineage>
</organism>
<dbReference type="InterPro" id="IPR001647">
    <property type="entry name" value="HTH_TetR"/>
</dbReference>
<gene>
    <name evidence="4" type="ORF">SAMN05421548_110161</name>
</gene>
<dbReference type="AlphaFoldDB" id="A0A1G6PIU2"/>
<keyword evidence="1 2" id="KW-0238">DNA-binding</keyword>
<sequence>MEPARPTEPKRERGRRRVAAIMEAAVAVFTEKGYDAATMTEIAARSSTAIGSLYRFFPTKEALADALLLRYALQAKNGLAELQQQVPEMTLEGIADALVDFMLLLQSQRGYATALVDARSGSDDHRKRFREAMRNGVASILTKAIAGLKPAKAKVVAVVLLHMLKGVTGVASEEPASRAMLLTELRSLVRLYLVSASERAGGK</sequence>
<dbReference type="GO" id="GO:0000976">
    <property type="term" value="F:transcription cis-regulatory region binding"/>
    <property type="evidence" value="ECO:0007669"/>
    <property type="project" value="TreeGrafter"/>
</dbReference>
<dbReference type="EMBL" id="FMYQ01000010">
    <property type="protein sequence ID" value="SDC79969.1"/>
    <property type="molecule type" value="Genomic_DNA"/>
</dbReference>
<reference evidence="5" key="1">
    <citation type="submission" date="2016-09" db="EMBL/GenBank/DDBJ databases">
        <authorList>
            <person name="Varghese N."/>
            <person name="Submissions S."/>
        </authorList>
    </citation>
    <scope>NUCLEOTIDE SEQUENCE [LARGE SCALE GENOMIC DNA]</scope>
    <source>
        <strain evidence="5">TNe-862</strain>
    </source>
</reference>
<evidence type="ECO:0000313" key="5">
    <source>
        <dbReference type="Proteomes" id="UP000198908"/>
    </source>
</evidence>
<dbReference type="Pfam" id="PF17918">
    <property type="entry name" value="TetR_C_15"/>
    <property type="match status" value="1"/>
</dbReference>
<dbReference type="InterPro" id="IPR050109">
    <property type="entry name" value="HTH-type_TetR-like_transc_reg"/>
</dbReference>
<dbReference type="Proteomes" id="UP000198908">
    <property type="component" value="Unassembled WGS sequence"/>
</dbReference>
<proteinExistence type="predicted"/>
<evidence type="ECO:0000259" key="3">
    <source>
        <dbReference type="PROSITE" id="PS50977"/>
    </source>
</evidence>
<dbReference type="PRINTS" id="PR00455">
    <property type="entry name" value="HTHTETR"/>
</dbReference>
<evidence type="ECO:0000256" key="2">
    <source>
        <dbReference type="PROSITE-ProRule" id="PRU00335"/>
    </source>
</evidence>
<protein>
    <submittedName>
        <fullName evidence="4">DNA-binding transcriptional regulator, AcrR family</fullName>
    </submittedName>
</protein>
<evidence type="ECO:0000256" key="1">
    <source>
        <dbReference type="ARBA" id="ARBA00023125"/>
    </source>
</evidence>
<dbReference type="RefSeq" id="WP_245746842.1">
    <property type="nucleotide sequence ID" value="NZ_FMYQ01000010.1"/>
</dbReference>
<dbReference type="InterPro" id="IPR041669">
    <property type="entry name" value="TetR_C_15"/>
</dbReference>
<dbReference type="PANTHER" id="PTHR30055:SF226">
    <property type="entry name" value="HTH-TYPE TRANSCRIPTIONAL REGULATOR PKSA"/>
    <property type="match status" value="1"/>
</dbReference>
<dbReference type="Gene3D" id="1.10.357.10">
    <property type="entry name" value="Tetracycline Repressor, domain 2"/>
    <property type="match status" value="1"/>
</dbReference>
<dbReference type="InterPro" id="IPR009057">
    <property type="entry name" value="Homeodomain-like_sf"/>
</dbReference>
<dbReference type="SUPFAM" id="SSF46689">
    <property type="entry name" value="Homeodomain-like"/>
    <property type="match status" value="1"/>
</dbReference>